<reference evidence="5 6" key="1">
    <citation type="submission" date="2016-01" db="EMBL/GenBank/DDBJ databases">
        <authorList>
            <person name="Brown R."/>
        </authorList>
    </citation>
    <scope>NUCLEOTIDE SEQUENCE [LARGE SCALE GENOMIC DNA]</scope>
    <source>
        <strain evidence="5">Sporomusa sphaeroides DSM 2875</strain>
    </source>
</reference>
<gene>
    <name evidence="5" type="primary">pchR_1</name>
    <name evidence="5" type="ORF">SSPH_02793</name>
</gene>
<dbReference type="SMART" id="SM00342">
    <property type="entry name" value="HTH_ARAC"/>
    <property type="match status" value="1"/>
</dbReference>
<evidence type="ECO:0000313" key="6">
    <source>
        <dbReference type="Proteomes" id="UP000245702"/>
    </source>
</evidence>
<dbReference type="InterPro" id="IPR018060">
    <property type="entry name" value="HTH_AraC"/>
</dbReference>
<feature type="domain" description="HTH araC/xylS-type" evidence="4">
    <location>
        <begin position="221"/>
        <end position="319"/>
    </location>
</feature>
<dbReference type="PRINTS" id="PR00032">
    <property type="entry name" value="HTHARAC"/>
</dbReference>
<evidence type="ECO:0000313" key="5">
    <source>
        <dbReference type="EMBL" id="CVK20126.1"/>
    </source>
</evidence>
<dbReference type="RefSeq" id="WP_075753383.1">
    <property type="nucleotide sequence ID" value="NZ_CP146991.1"/>
</dbReference>
<dbReference type="PROSITE" id="PS01124">
    <property type="entry name" value="HTH_ARAC_FAMILY_2"/>
    <property type="match status" value="1"/>
</dbReference>
<dbReference type="Proteomes" id="UP000245702">
    <property type="component" value="Unassembled WGS sequence"/>
</dbReference>
<dbReference type="Gene3D" id="1.10.10.60">
    <property type="entry name" value="Homeodomain-like"/>
    <property type="match status" value="2"/>
</dbReference>
<organism evidence="5 6">
    <name type="scientific">Sporomusa sphaeroides DSM 2875</name>
    <dbReference type="NCBI Taxonomy" id="1337886"/>
    <lineage>
        <taxon>Bacteria</taxon>
        <taxon>Bacillati</taxon>
        <taxon>Bacillota</taxon>
        <taxon>Negativicutes</taxon>
        <taxon>Selenomonadales</taxon>
        <taxon>Sporomusaceae</taxon>
        <taxon>Sporomusa</taxon>
    </lineage>
</organism>
<sequence length="321" mass="36568">MNGWNPSGVNNRAEEHWVLYNNCKYLLYSPRDADSSSEVSHRFGSGQVKQLLRCPFAEIKESEFVFPERICGGADFSGPRMLLYFCLAGDFALEEKELVVDTENFLAFNANGIRRVTFQPNFQYRIVTVEVYPEIFRAFTGEYLPDADRPQAAFSTYKLSPALKTLLYQLIHSPCREPVRTVYRQGKLLELLAVYADEILYRQTAPGGYPGLSRQDIASIHEARQFLDQHFVAPPTLAGLSKIICLNEFKLKHGFKQLFGQTVHAYVISKKLELARYLFEEKQLNVGEAAAYIGYANASYFTAVFRKKFGVSPSEYLAQKK</sequence>
<dbReference type="Pfam" id="PF12833">
    <property type="entry name" value="HTH_18"/>
    <property type="match status" value="1"/>
</dbReference>
<keyword evidence="1" id="KW-0805">Transcription regulation</keyword>
<dbReference type="PANTHER" id="PTHR47893">
    <property type="entry name" value="REGULATORY PROTEIN PCHR"/>
    <property type="match status" value="1"/>
</dbReference>
<comment type="caution">
    <text evidence="5">The sequence shown here is derived from an EMBL/GenBank/DDBJ whole genome shotgun (WGS) entry which is preliminary data.</text>
</comment>
<evidence type="ECO:0000256" key="1">
    <source>
        <dbReference type="ARBA" id="ARBA00023015"/>
    </source>
</evidence>
<accession>A0ABM9W516</accession>
<name>A0ABM9W516_9FIRM</name>
<keyword evidence="2" id="KW-0238">DNA-binding</keyword>
<keyword evidence="6" id="KW-1185">Reference proteome</keyword>
<evidence type="ECO:0000259" key="4">
    <source>
        <dbReference type="PROSITE" id="PS01124"/>
    </source>
</evidence>
<dbReference type="EMBL" id="FCOW01000015">
    <property type="protein sequence ID" value="CVK20126.1"/>
    <property type="molecule type" value="Genomic_DNA"/>
</dbReference>
<dbReference type="InterPro" id="IPR053142">
    <property type="entry name" value="PchR_regulatory_protein"/>
</dbReference>
<proteinExistence type="predicted"/>
<keyword evidence="3" id="KW-0804">Transcription</keyword>
<dbReference type="InterPro" id="IPR009057">
    <property type="entry name" value="Homeodomain-like_sf"/>
</dbReference>
<protein>
    <submittedName>
        <fullName evidence="5">Regulatory protein PchR</fullName>
    </submittedName>
</protein>
<dbReference type="InterPro" id="IPR020449">
    <property type="entry name" value="Tscrpt_reg_AraC-type_HTH"/>
</dbReference>
<dbReference type="SUPFAM" id="SSF46689">
    <property type="entry name" value="Homeodomain-like"/>
    <property type="match status" value="2"/>
</dbReference>
<dbReference type="PANTHER" id="PTHR47893:SF1">
    <property type="entry name" value="REGULATORY PROTEIN PCHR"/>
    <property type="match status" value="1"/>
</dbReference>
<evidence type="ECO:0000256" key="2">
    <source>
        <dbReference type="ARBA" id="ARBA00023125"/>
    </source>
</evidence>
<evidence type="ECO:0000256" key="3">
    <source>
        <dbReference type="ARBA" id="ARBA00023163"/>
    </source>
</evidence>